<dbReference type="InterPro" id="IPR021600">
    <property type="entry name" value="TFIIE_asu_C"/>
</dbReference>
<organism evidence="6 7">
    <name type="scientific">Bifiguratus adelaidae</name>
    <dbReference type="NCBI Taxonomy" id="1938954"/>
    <lineage>
        <taxon>Eukaryota</taxon>
        <taxon>Fungi</taxon>
        <taxon>Fungi incertae sedis</taxon>
        <taxon>Mucoromycota</taxon>
        <taxon>Mucoromycotina</taxon>
        <taxon>Endogonomycetes</taxon>
        <taxon>Endogonales</taxon>
        <taxon>Endogonales incertae sedis</taxon>
        <taxon>Bifiguratus</taxon>
    </lineage>
</organism>
<dbReference type="PROSITE" id="PS51344">
    <property type="entry name" value="HTH_TFE_IIE"/>
    <property type="match status" value="1"/>
</dbReference>
<comment type="caution">
    <text evidence="6">The sequence shown here is derived from an EMBL/GenBank/DDBJ whole genome shotgun (WGS) entry which is preliminary data.</text>
</comment>
<evidence type="ECO:0000256" key="3">
    <source>
        <dbReference type="ARBA" id="ARBA00023163"/>
    </source>
</evidence>
<dbReference type="GO" id="GO:0006367">
    <property type="term" value="P:transcription initiation at RNA polymerase II promoter"/>
    <property type="evidence" value="ECO:0007669"/>
    <property type="project" value="InterPro"/>
</dbReference>
<dbReference type="OrthoDB" id="361102at2759"/>
<feature type="compositionally biased region" description="Basic and acidic residues" evidence="4">
    <location>
        <begin position="258"/>
        <end position="272"/>
    </location>
</feature>
<feature type="region of interest" description="Disordered" evidence="4">
    <location>
        <begin position="253"/>
        <end position="315"/>
    </location>
</feature>
<feature type="domain" description="HTH TFE/IIEalpha-type" evidence="5">
    <location>
        <begin position="14"/>
        <end position="109"/>
    </location>
</feature>
<dbReference type="InterPro" id="IPR024550">
    <property type="entry name" value="TFIIEa/SarR/Rpc3_HTH_dom"/>
</dbReference>
<dbReference type="Gene3D" id="3.30.40.10">
    <property type="entry name" value="Zinc/RING finger domain, C3HC4 (zinc finger)"/>
    <property type="match status" value="1"/>
</dbReference>
<evidence type="ECO:0000256" key="2">
    <source>
        <dbReference type="ARBA" id="ARBA00023015"/>
    </source>
</evidence>
<dbReference type="InterPro" id="IPR002853">
    <property type="entry name" value="TFIIE_asu"/>
</dbReference>
<dbReference type="InterPro" id="IPR013083">
    <property type="entry name" value="Znf_RING/FYVE/PHD"/>
</dbReference>
<sequence>MQSLHGEEDIMPVLRTLVARVARAFYDPKAIVVLDLLNTEVAPRSGIKDEAIALHLKLRPSEILKICGRIREDRLICSTTWQEPKTDTGRQNPRTYYYIDYKQFVDVVKYRMYTMQNIVTGRLRSESDNKGYVCPTCGKTYTTLDAVGVLDPMTQTFICDVCSSELVENESNASVVDSQDQLARLRAQTNPIIELLKRTDGKSIPVEYSTVSAKTQTTTSTDGTVSTNGHRAFGDIGYAQDTGMKSGEIKVQIQTDSEASRKSKQAEDEKARKANALPVWHQVSTIAGTGDRPTNGASEDEAEDEQFHPVADEEFEDHADYYNQYYERMMNGELGNGVGEAESTDDPESLKRSAEDDADEDARKRHHVDVDGVPTAIAEAGEEANLDIPMVSVNGEQVRLDEVTEDHQNIMTPDEYNAYYTAFSQFYGEE</sequence>
<evidence type="ECO:0000313" key="6">
    <source>
        <dbReference type="EMBL" id="OZJ03167.1"/>
    </source>
</evidence>
<reference evidence="6 7" key="1">
    <citation type="journal article" date="2017" name="Mycologia">
        <title>Bifiguratus adelaidae, gen. et sp. nov., a new member of Mucoromycotina in endophytic and soil-dwelling habitats.</title>
        <authorList>
            <person name="Torres-Cruz T.J."/>
            <person name="Billingsley Tobias T.L."/>
            <person name="Almatruk M."/>
            <person name="Hesse C."/>
            <person name="Kuske C.R."/>
            <person name="Desiro A."/>
            <person name="Benucci G.M."/>
            <person name="Bonito G."/>
            <person name="Stajich J.E."/>
            <person name="Dunlap C."/>
            <person name="Arnold A.E."/>
            <person name="Porras-Alfaro A."/>
        </authorList>
    </citation>
    <scope>NUCLEOTIDE SEQUENCE [LARGE SCALE GENOMIC DNA]</scope>
    <source>
        <strain evidence="6 7">AZ0501</strain>
    </source>
</reference>
<dbReference type="PANTHER" id="PTHR13097">
    <property type="entry name" value="TRANSCRIPTION INITIATION FACTOR IIE, ALPHA SUBUNIT"/>
    <property type="match status" value="1"/>
</dbReference>
<dbReference type="EMBL" id="MVBO01000100">
    <property type="protein sequence ID" value="OZJ03167.1"/>
    <property type="molecule type" value="Genomic_DNA"/>
</dbReference>
<dbReference type="AlphaFoldDB" id="A0A261XXT4"/>
<keyword evidence="2" id="KW-0805">Transcription regulation</keyword>
<dbReference type="PANTHER" id="PTHR13097:SF7">
    <property type="entry name" value="GENERAL TRANSCRIPTION FACTOR IIE SUBUNIT 1"/>
    <property type="match status" value="1"/>
</dbReference>
<dbReference type="Proteomes" id="UP000242875">
    <property type="component" value="Unassembled WGS sequence"/>
</dbReference>
<protein>
    <recommendedName>
        <fullName evidence="5">HTH TFE/IIEalpha-type domain-containing protein</fullName>
    </recommendedName>
</protein>
<dbReference type="Pfam" id="PF11521">
    <property type="entry name" value="TFIIE-A_C"/>
    <property type="match status" value="1"/>
</dbReference>
<keyword evidence="3" id="KW-0804">Transcription</keyword>
<keyword evidence="7" id="KW-1185">Reference proteome</keyword>
<gene>
    <name evidence="6" type="ORF">BZG36_04068</name>
</gene>
<evidence type="ECO:0000313" key="7">
    <source>
        <dbReference type="Proteomes" id="UP000242875"/>
    </source>
</evidence>
<proteinExistence type="inferred from homology"/>
<evidence type="ECO:0000256" key="4">
    <source>
        <dbReference type="SAM" id="MobiDB-lite"/>
    </source>
</evidence>
<feature type="region of interest" description="Disordered" evidence="4">
    <location>
        <begin position="334"/>
        <end position="366"/>
    </location>
</feature>
<evidence type="ECO:0000259" key="5">
    <source>
        <dbReference type="PROSITE" id="PS51344"/>
    </source>
</evidence>
<accession>A0A261XXT4</accession>
<evidence type="ECO:0000256" key="1">
    <source>
        <dbReference type="ARBA" id="ARBA00008947"/>
    </source>
</evidence>
<dbReference type="GO" id="GO:0005673">
    <property type="term" value="C:transcription factor TFIIE complex"/>
    <property type="evidence" value="ECO:0007669"/>
    <property type="project" value="TreeGrafter"/>
</dbReference>
<dbReference type="SMART" id="SM00531">
    <property type="entry name" value="TFIIE"/>
    <property type="match status" value="1"/>
</dbReference>
<comment type="similarity">
    <text evidence="1">Belongs to the TFIIE alpha subunit family.</text>
</comment>
<name>A0A261XXT4_9FUNG</name>
<dbReference type="SUPFAM" id="SSF57783">
    <property type="entry name" value="Zinc beta-ribbon"/>
    <property type="match status" value="1"/>
</dbReference>
<dbReference type="InterPro" id="IPR017919">
    <property type="entry name" value="TFIIE/TFIIEa_HTH"/>
</dbReference>
<dbReference type="Pfam" id="PF02002">
    <property type="entry name" value="TFIIE_alpha"/>
    <property type="match status" value="1"/>
</dbReference>
<dbReference type="InterPro" id="IPR039997">
    <property type="entry name" value="TFE"/>
</dbReference>